<dbReference type="Gene3D" id="3.40.50.1820">
    <property type="entry name" value="alpha/beta hydrolase"/>
    <property type="match status" value="1"/>
</dbReference>
<feature type="region of interest" description="Disordered" evidence="1">
    <location>
        <begin position="1"/>
        <end position="21"/>
    </location>
</feature>
<feature type="compositionally biased region" description="Basic and acidic residues" evidence="1">
    <location>
        <begin position="8"/>
        <end position="21"/>
    </location>
</feature>
<accession>A0A6U6JAD9</accession>
<feature type="transmembrane region" description="Helical" evidence="2">
    <location>
        <begin position="90"/>
        <end position="116"/>
    </location>
</feature>
<keyword evidence="2" id="KW-0472">Membrane</keyword>
<proteinExistence type="predicted"/>
<organism evidence="4">
    <name type="scientific">Zooxanthella nutricula</name>
    <dbReference type="NCBI Taxonomy" id="1333877"/>
    <lineage>
        <taxon>Eukaryota</taxon>
        <taxon>Sar</taxon>
        <taxon>Alveolata</taxon>
        <taxon>Dinophyceae</taxon>
        <taxon>Peridiniales</taxon>
        <taxon>Peridiniales incertae sedis</taxon>
        <taxon>Zooxanthella</taxon>
    </lineage>
</organism>
<gene>
    <name evidence="4" type="ORF">BRAN1462_LOCUS12074</name>
</gene>
<feature type="transmembrane region" description="Helical" evidence="2">
    <location>
        <begin position="275"/>
        <end position="292"/>
    </location>
</feature>
<evidence type="ECO:0000256" key="1">
    <source>
        <dbReference type="SAM" id="MobiDB-lite"/>
    </source>
</evidence>
<dbReference type="InterPro" id="IPR029058">
    <property type="entry name" value="AB_hydrolase_fold"/>
</dbReference>
<keyword evidence="2" id="KW-1133">Transmembrane helix</keyword>
<name>A0A6U6JAD9_9DINO</name>
<dbReference type="PANTHER" id="PTHR12277">
    <property type="entry name" value="ALPHA/BETA HYDROLASE DOMAIN-CONTAINING PROTEIN"/>
    <property type="match status" value="1"/>
</dbReference>
<dbReference type="AlphaFoldDB" id="A0A6U6JAD9"/>
<reference evidence="4" key="1">
    <citation type="submission" date="2021-01" db="EMBL/GenBank/DDBJ databases">
        <authorList>
            <person name="Corre E."/>
            <person name="Pelletier E."/>
            <person name="Niang G."/>
            <person name="Scheremetjew M."/>
            <person name="Finn R."/>
            <person name="Kale V."/>
            <person name="Holt S."/>
            <person name="Cochrane G."/>
            <person name="Meng A."/>
            <person name="Brown T."/>
            <person name="Cohen L."/>
        </authorList>
    </citation>
    <scope>NUCLEOTIDE SEQUENCE</scope>
    <source>
        <strain evidence="4">RCC3387</strain>
    </source>
</reference>
<evidence type="ECO:0000256" key="2">
    <source>
        <dbReference type="SAM" id="Phobius"/>
    </source>
</evidence>
<dbReference type="Pfam" id="PF00561">
    <property type="entry name" value="Abhydrolase_1"/>
    <property type="match status" value="1"/>
</dbReference>
<sequence length="365" mass="40558">MATQCWESSERSVGRWPKEEGEDNRMFKTLLLQDSTQVPSISMGDQKDVPSEQLLPTHRQAHVGGAVHGEAPTPYWTQPTQCCCCSVPRWTILPLILAIVYVAGMPIVYILGHFLFYPGDDYRTVAEGCEEFSFSVGDHTVPGLRCGWPTLPSVQAQVRSKSVRPVVVIGGNGMDMYDSAAVMRKAFPIGDTWQVYAMSMPGFQFQPRREWWTRPDVALEDAHALLDYALRETGRDSAVVYGWSLGSSVATGLAASSPGKTQCLMLGNPFTTMRAAAMAMTFNLVAPWLYLLDDWPTERWAREVHSPTIVMSSLQDNIVPVHMHTDVFKSIPAKPKVLLERQAEHMDMEAFMTASAVNAVCRAPQ</sequence>
<dbReference type="SUPFAM" id="SSF53474">
    <property type="entry name" value="alpha/beta-Hydrolases"/>
    <property type="match status" value="1"/>
</dbReference>
<evidence type="ECO:0000313" key="4">
    <source>
        <dbReference type="EMBL" id="CAD9529197.1"/>
    </source>
</evidence>
<feature type="transmembrane region" description="Helical" evidence="2">
    <location>
        <begin position="238"/>
        <end position="255"/>
    </location>
</feature>
<protein>
    <recommendedName>
        <fullName evidence="3">AB hydrolase-1 domain-containing protein</fullName>
    </recommendedName>
</protein>
<evidence type="ECO:0000259" key="3">
    <source>
        <dbReference type="Pfam" id="PF00561"/>
    </source>
</evidence>
<dbReference type="EMBL" id="HBGW01019143">
    <property type="protein sequence ID" value="CAD9529197.1"/>
    <property type="molecule type" value="Transcribed_RNA"/>
</dbReference>
<dbReference type="InterPro" id="IPR000073">
    <property type="entry name" value="AB_hydrolase_1"/>
</dbReference>
<feature type="domain" description="AB hydrolase-1" evidence="3">
    <location>
        <begin position="165"/>
        <end position="272"/>
    </location>
</feature>
<keyword evidence="2" id="KW-0812">Transmembrane</keyword>